<dbReference type="GO" id="GO:0042578">
    <property type="term" value="F:phosphoric ester hydrolase activity"/>
    <property type="evidence" value="ECO:0007669"/>
    <property type="project" value="UniProtKB-ARBA"/>
</dbReference>
<feature type="compositionally biased region" description="Polar residues" evidence="3">
    <location>
        <begin position="492"/>
        <end position="501"/>
    </location>
</feature>
<feature type="region of interest" description="Disordered" evidence="3">
    <location>
        <begin position="485"/>
        <end position="522"/>
    </location>
</feature>
<dbReference type="Gene3D" id="3.40.720.10">
    <property type="entry name" value="Alkaline Phosphatase, subunit A"/>
    <property type="match status" value="2"/>
</dbReference>
<dbReference type="SUPFAM" id="SSF53649">
    <property type="entry name" value="Alkaline phosphatase-like"/>
    <property type="match status" value="1"/>
</dbReference>
<reference evidence="4" key="1">
    <citation type="submission" date="2021-01" db="UniProtKB">
        <authorList>
            <consortium name="EnsemblPlants"/>
        </authorList>
    </citation>
    <scope>IDENTIFICATION</scope>
</reference>
<comment type="similarity">
    <text evidence="1">Belongs to the bacterial phospholipase C family.</text>
</comment>
<keyword evidence="5" id="KW-1185">Reference proteome</keyword>
<dbReference type="Pfam" id="PF04185">
    <property type="entry name" value="Phosphoesterase"/>
    <property type="match status" value="1"/>
</dbReference>
<dbReference type="EnsemblPlants" id="Kaladp0103s0026.1.v1.1">
    <property type="protein sequence ID" value="Kaladp0103s0026.1.v1.1"/>
    <property type="gene ID" value="Kaladp0103s0026.v1.1"/>
</dbReference>
<proteinExistence type="inferred from homology"/>
<keyword evidence="2" id="KW-0378">Hydrolase</keyword>
<dbReference type="PANTHER" id="PTHR31956">
    <property type="entry name" value="NON-SPECIFIC PHOSPHOLIPASE C4-RELATED"/>
    <property type="match status" value="1"/>
</dbReference>
<evidence type="ECO:0000256" key="2">
    <source>
        <dbReference type="ARBA" id="ARBA00022801"/>
    </source>
</evidence>
<evidence type="ECO:0000256" key="1">
    <source>
        <dbReference type="ARBA" id="ARBA00009717"/>
    </source>
</evidence>
<dbReference type="Proteomes" id="UP000594263">
    <property type="component" value="Unplaced"/>
</dbReference>
<feature type="compositionally biased region" description="Basic and acidic residues" evidence="3">
    <location>
        <begin position="502"/>
        <end position="512"/>
    </location>
</feature>
<name>A0A7N1A598_KALFE</name>
<sequence>MAEPAGSIGGFDMTNFPIKTVVVLVQENRSFDHMLGWMKALNPEINGVTGSESNPISTSDATARRVPYGSNAGYVVDDPGHSFQAIYEQVFGVPWTDPPAPNTPSVPNMEGFAQQAEKTSPGLSDVVMNGFKPDAVPVYKELVKEFAVCDRWFASNPASTQPNRLFVHSGTSHGATSNDTKKLIEGFPQKTIFESMEESGHSFGIYYEYPPATLFYRNLRKLKYLGNFHQYELHFKKHCKEGKLPNYTVVEQRYFDLKVLPGNDDHPSHDVAEGQKFVKEVYEALRASPQWNEMLFVIIYDEHGGFYDHVQTPYQGIPNPDGIIGPAPFHFNFDRLGVRVPCLMISPWIKPGTVLHGPSGPFPNSEFEHSSIPATVKKIFNLKNFLTKRDAWAGTFEGVINCKSPRTDCPVTLPDPIKMRDTEANEHEKITDFQRELVQMAAAICGDHAKDSYPDKLVEDMRVCDAVDYVNKAFKKFCEDCKHKEDDHNTDEPSGSNSNHNVVDDDGNKPDHIPGQQPNSKASTSFFQKMFSCLTCSN</sequence>
<dbReference type="InterPro" id="IPR017850">
    <property type="entry name" value="Alkaline_phosphatase_core_sf"/>
</dbReference>
<dbReference type="PANTHER" id="PTHR31956:SF28">
    <property type="entry name" value="NON-SPECIFIC PHOSPHOLIPASE C4-RELATED"/>
    <property type="match status" value="1"/>
</dbReference>
<dbReference type="Gramene" id="Kaladp0103s0026.1.v1.1">
    <property type="protein sequence ID" value="Kaladp0103s0026.1.v1.1"/>
    <property type="gene ID" value="Kaladp0103s0026.v1.1"/>
</dbReference>
<dbReference type="FunFam" id="3.40.720.10:FF:000011">
    <property type="entry name" value="Non-specific phospholipase C1"/>
    <property type="match status" value="1"/>
</dbReference>
<dbReference type="InterPro" id="IPR007312">
    <property type="entry name" value="Phosphoesterase"/>
</dbReference>
<dbReference type="GO" id="GO:0009395">
    <property type="term" value="P:phospholipid catabolic process"/>
    <property type="evidence" value="ECO:0007669"/>
    <property type="project" value="TreeGrafter"/>
</dbReference>
<evidence type="ECO:0000313" key="5">
    <source>
        <dbReference type="Proteomes" id="UP000594263"/>
    </source>
</evidence>
<organism evidence="4 5">
    <name type="scientific">Kalanchoe fedtschenkoi</name>
    <name type="common">Lavender scallops</name>
    <name type="synonym">South American air plant</name>
    <dbReference type="NCBI Taxonomy" id="63787"/>
    <lineage>
        <taxon>Eukaryota</taxon>
        <taxon>Viridiplantae</taxon>
        <taxon>Streptophyta</taxon>
        <taxon>Embryophyta</taxon>
        <taxon>Tracheophyta</taxon>
        <taxon>Spermatophyta</taxon>
        <taxon>Magnoliopsida</taxon>
        <taxon>eudicotyledons</taxon>
        <taxon>Gunneridae</taxon>
        <taxon>Pentapetalae</taxon>
        <taxon>Saxifragales</taxon>
        <taxon>Crassulaceae</taxon>
        <taxon>Kalanchoe</taxon>
    </lineage>
</organism>
<dbReference type="OMA" id="QVFGQPW"/>
<protein>
    <submittedName>
        <fullName evidence="4">Uncharacterized protein</fullName>
    </submittedName>
</protein>
<evidence type="ECO:0000313" key="4">
    <source>
        <dbReference type="EnsemblPlants" id="Kaladp0103s0026.1.v1.1"/>
    </source>
</evidence>
<dbReference type="AlphaFoldDB" id="A0A7N1A598"/>
<accession>A0A7N1A598</accession>
<evidence type="ECO:0000256" key="3">
    <source>
        <dbReference type="SAM" id="MobiDB-lite"/>
    </source>
</evidence>